<dbReference type="PROSITE" id="PS00622">
    <property type="entry name" value="HTH_LUXR_1"/>
    <property type="match status" value="1"/>
</dbReference>
<dbReference type="PANTHER" id="PTHR44688:SF16">
    <property type="entry name" value="DNA-BINDING TRANSCRIPTIONAL ACTIVATOR DEVR_DOSR"/>
    <property type="match status" value="1"/>
</dbReference>
<dbReference type="Pfam" id="PF01590">
    <property type="entry name" value="GAF"/>
    <property type="match status" value="1"/>
</dbReference>
<dbReference type="Gene3D" id="3.30.450.40">
    <property type="match status" value="1"/>
</dbReference>
<dbReference type="InterPro" id="IPR003018">
    <property type="entry name" value="GAF"/>
</dbReference>
<dbReference type="PRINTS" id="PR00038">
    <property type="entry name" value="HTHLUXR"/>
</dbReference>
<dbReference type="SUPFAM" id="SSF46894">
    <property type="entry name" value="C-terminal effector domain of the bipartite response regulators"/>
    <property type="match status" value="1"/>
</dbReference>
<proteinExistence type="predicted"/>
<dbReference type="InterPro" id="IPR016032">
    <property type="entry name" value="Sig_transdc_resp-reg_C-effctor"/>
</dbReference>
<keyword evidence="1" id="KW-0805">Transcription regulation</keyword>
<organism evidence="5">
    <name type="scientific">Herbiconiux sp. A18JL235</name>
    <dbReference type="NCBI Taxonomy" id="3152363"/>
    <lineage>
        <taxon>Bacteria</taxon>
        <taxon>Bacillati</taxon>
        <taxon>Actinomycetota</taxon>
        <taxon>Actinomycetes</taxon>
        <taxon>Micrococcales</taxon>
        <taxon>Microbacteriaceae</taxon>
        <taxon>Herbiconiux</taxon>
    </lineage>
</organism>
<evidence type="ECO:0000256" key="1">
    <source>
        <dbReference type="ARBA" id="ARBA00023015"/>
    </source>
</evidence>
<evidence type="ECO:0000259" key="4">
    <source>
        <dbReference type="PROSITE" id="PS50043"/>
    </source>
</evidence>
<dbReference type="PROSITE" id="PS50043">
    <property type="entry name" value="HTH_LUXR_2"/>
    <property type="match status" value="1"/>
</dbReference>
<dbReference type="InterPro" id="IPR036388">
    <property type="entry name" value="WH-like_DNA-bd_sf"/>
</dbReference>
<accession>A0AB39BKQ7</accession>
<name>A0AB39BKQ7_9MICO</name>
<dbReference type="GO" id="GO:0006355">
    <property type="term" value="P:regulation of DNA-templated transcription"/>
    <property type="evidence" value="ECO:0007669"/>
    <property type="project" value="InterPro"/>
</dbReference>
<dbReference type="RefSeq" id="WP_368499067.1">
    <property type="nucleotide sequence ID" value="NZ_CP162511.1"/>
</dbReference>
<dbReference type="PANTHER" id="PTHR44688">
    <property type="entry name" value="DNA-BINDING TRANSCRIPTIONAL ACTIVATOR DEVR_DOSR"/>
    <property type="match status" value="1"/>
</dbReference>
<dbReference type="CDD" id="cd06170">
    <property type="entry name" value="LuxR_C_like"/>
    <property type="match status" value="1"/>
</dbReference>
<dbReference type="SMART" id="SM00421">
    <property type="entry name" value="HTH_LUXR"/>
    <property type="match status" value="1"/>
</dbReference>
<dbReference type="InterPro" id="IPR029016">
    <property type="entry name" value="GAF-like_dom_sf"/>
</dbReference>
<dbReference type="GO" id="GO:0003677">
    <property type="term" value="F:DNA binding"/>
    <property type="evidence" value="ECO:0007669"/>
    <property type="project" value="UniProtKB-KW"/>
</dbReference>
<dbReference type="EMBL" id="CP162511">
    <property type="protein sequence ID" value="XDI06688.1"/>
    <property type="molecule type" value="Genomic_DNA"/>
</dbReference>
<evidence type="ECO:0000313" key="5">
    <source>
        <dbReference type="EMBL" id="XDI06688.1"/>
    </source>
</evidence>
<reference evidence="5" key="1">
    <citation type="submission" date="2024-05" db="EMBL/GenBank/DDBJ databases">
        <title>Herbiconiux sp. A18JL235.</title>
        <authorList>
            <person name="Zhang G."/>
        </authorList>
    </citation>
    <scope>NUCLEOTIDE SEQUENCE</scope>
    <source>
        <strain evidence="5">A18JL235</strain>
    </source>
</reference>
<gene>
    <name evidence="5" type="ORF">ABFY20_06185</name>
</gene>
<dbReference type="Pfam" id="PF00196">
    <property type="entry name" value="GerE"/>
    <property type="match status" value="1"/>
</dbReference>
<dbReference type="InterPro" id="IPR000792">
    <property type="entry name" value="Tscrpt_reg_LuxR_C"/>
</dbReference>
<keyword evidence="2" id="KW-0238">DNA-binding</keyword>
<dbReference type="AlphaFoldDB" id="A0AB39BKQ7"/>
<dbReference type="SUPFAM" id="SSF55781">
    <property type="entry name" value="GAF domain-like"/>
    <property type="match status" value="1"/>
</dbReference>
<protein>
    <submittedName>
        <fullName evidence="5">LuxR C-terminal-related transcriptional regulator</fullName>
    </submittedName>
</protein>
<keyword evidence="3" id="KW-0804">Transcription</keyword>
<evidence type="ECO:0000256" key="3">
    <source>
        <dbReference type="ARBA" id="ARBA00023163"/>
    </source>
</evidence>
<feature type="domain" description="HTH luxR-type" evidence="4">
    <location>
        <begin position="213"/>
        <end position="278"/>
    </location>
</feature>
<sequence length="280" mass="30239">MTTNTMRPDDRELVRQATRSLWRGMDAAVAFGGLRTEHSVPITTSFGAQTDRLQSIVVRNSRGLGGLSWQTRAPRVVSDYALAGDITHDFDSQILGEGITALAVAPIVVGTQVRGLLYAGRRGSDDDRSGEFDTTRLAGVASAVAQELRLRDLVDERVAMQQAQAAQAELAARAAEAERPSAQLRERLARVADRTSDPNTARELRAILAPRPAVAAEGALTERQRDVLELVACGLTNPQIATRLGLSELTVKSYLRALMARLGAGTRMQAVLFAQQRGLL</sequence>
<dbReference type="Gene3D" id="1.10.10.10">
    <property type="entry name" value="Winged helix-like DNA-binding domain superfamily/Winged helix DNA-binding domain"/>
    <property type="match status" value="1"/>
</dbReference>
<evidence type="ECO:0000256" key="2">
    <source>
        <dbReference type="ARBA" id="ARBA00023125"/>
    </source>
</evidence>